<protein>
    <submittedName>
        <fullName evidence="1">Uncharacterized protein</fullName>
    </submittedName>
</protein>
<dbReference type="EMBL" id="FMZC01000010">
    <property type="protein sequence ID" value="SDD94630.1"/>
    <property type="molecule type" value="Genomic_DNA"/>
</dbReference>
<organism evidence="1 2">
    <name type="scientific">Paracidovorax valerianellae</name>
    <dbReference type="NCBI Taxonomy" id="187868"/>
    <lineage>
        <taxon>Bacteria</taxon>
        <taxon>Pseudomonadati</taxon>
        <taxon>Pseudomonadota</taxon>
        <taxon>Betaproteobacteria</taxon>
        <taxon>Burkholderiales</taxon>
        <taxon>Comamonadaceae</taxon>
        <taxon>Paracidovorax</taxon>
    </lineage>
</organism>
<dbReference type="Proteomes" id="UP000198781">
    <property type="component" value="Unassembled WGS sequence"/>
</dbReference>
<accession>A0A1G6YWB2</accession>
<dbReference type="AlphaFoldDB" id="A0A1G6YWB2"/>
<keyword evidence="2" id="KW-1185">Reference proteome</keyword>
<evidence type="ECO:0000313" key="2">
    <source>
        <dbReference type="Proteomes" id="UP000198781"/>
    </source>
</evidence>
<evidence type="ECO:0000313" key="1">
    <source>
        <dbReference type="EMBL" id="SDD94630.1"/>
    </source>
</evidence>
<sequence length="141" mass="15412">MATGNQPQPIFGDVASVRATAKLLSDVAEAYNERLKKEAPNLDGADVYARLQEEQRLRSISNQLYFEAAQRVLEEAVDDQKALEVDLKKASDRLSKIEDWAQALDLVADLLVLAGALLARKPGPIVAALKEVRDDIKAAKA</sequence>
<dbReference type="RefSeq" id="WP_092744767.1">
    <property type="nucleotide sequence ID" value="NZ_FMZC01000010.1"/>
</dbReference>
<dbReference type="STRING" id="187868.SAMN05192589_110179"/>
<name>A0A1G6YWB2_9BURK</name>
<proteinExistence type="predicted"/>
<gene>
    <name evidence="1" type="ORF">SAMN05192589_110179</name>
</gene>
<reference evidence="1 2" key="1">
    <citation type="submission" date="2016-10" db="EMBL/GenBank/DDBJ databases">
        <authorList>
            <person name="de Groot N.N."/>
        </authorList>
    </citation>
    <scope>NUCLEOTIDE SEQUENCE [LARGE SCALE GENOMIC DNA]</scope>
    <source>
        <strain evidence="1 2">DSM 16619</strain>
    </source>
</reference>